<feature type="compositionally biased region" description="Low complexity" evidence="1">
    <location>
        <begin position="348"/>
        <end position="358"/>
    </location>
</feature>
<name>A0ABU2U487_9ACTN</name>
<proteinExistence type="predicted"/>
<sequence length="437" mass="48908">MPMRQPLPRTVSLFHDETVDSFLRRVAAANHLPADQLLPLLGIRRTKKTPMNTLLEPLAAAAGVTRTVLELALPEFLDTDAPDKPGTIGRPRTTLRRAIQRPACRLCTQAAGITLPVTCWTTHDRNVCLRHRLWIGDGITTPEEQVDISRIPDTLRAQKHHRNLITRHGRRWVRSAYPEARKIYFTWLQSSADPFDILDTARRLLTDGAGKAPSHDLTLAMVFHPQVVALTGLLAGREWERRAVATGHVTWLIKQITLRSILLGYVPKERQDPLIQWVEQHFSHHKFAAYHRSRMIYDAFFPRETIPPSRHHEEVSAETRWSLSSLLPLLSLLSVRGELGRSRPQGHSASSPSLASSAEGRRRRRAASRRSERSAAKIPGRALSNVPASLWIGAHAASSSTRRLRSVICTRSSQSDRTKASSGVSLIVICSLSTART</sequence>
<evidence type="ECO:0000313" key="3">
    <source>
        <dbReference type="EMBL" id="MDT0467955.1"/>
    </source>
</evidence>
<dbReference type="Pfam" id="PF06527">
    <property type="entry name" value="TniQ"/>
    <property type="match status" value="1"/>
</dbReference>
<protein>
    <submittedName>
        <fullName evidence="3">TniQ family protein</fullName>
    </submittedName>
</protein>
<dbReference type="Proteomes" id="UP001183809">
    <property type="component" value="Unassembled WGS sequence"/>
</dbReference>
<accession>A0ABU2U487</accession>
<reference evidence="4" key="1">
    <citation type="submission" date="2023-07" db="EMBL/GenBank/DDBJ databases">
        <title>30 novel species of actinomycetes from the DSMZ collection.</title>
        <authorList>
            <person name="Nouioui I."/>
        </authorList>
    </citation>
    <scope>NUCLEOTIDE SEQUENCE [LARGE SCALE GENOMIC DNA]</scope>
    <source>
        <strain evidence="4">DSM 41699</strain>
    </source>
</reference>
<feature type="domain" description="TniQ" evidence="2">
    <location>
        <begin position="8"/>
        <end position="133"/>
    </location>
</feature>
<evidence type="ECO:0000256" key="1">
    <source>
        <dbReference type="SAM" id="MobiDB-lite"/>
    </source>
</evidence>
<dbReference type="EMBL" id="JAVREY010000063">
    <property type="protein sequence ID" value="MDT0467955.1"/>
    <property type="molecule type" value="Genomic_DNA"/>
</dbReference>
<dbReference type="InterPro" id="IPR009492">
    <property type="entry name" value="TniQ"/>
</dbReference>
<gene>
    <name evidence="3" type="ORF">RM764_34030</name>
</gene>
<evidence type="ECO:0000259" key="2">
    <source>
        <dbReference type="Pfam" id="PF06527"/>
    </source>
</evidence>
<comment type="caution">
    <text evidence="3">The sequence shown here is derived from an EMBL/GenBank/DDBJ whole genome shotgun (WGS) entry which is preliminary data.</text>
</comment>
<keyword evidence="4" id="KW-1185">Reference proteome</keyword>
<feature type="region of interest" description="Disordered" evidence="1">
    <location>
        <begin position="341"/>
        <end position="379"/>
    </location>
</feature>
<evidence type="ECO:0000313" key="4">
    <source>
        <dbReference type="Proteomes" id="UP001183809"/>
    </source>
</evidence>
<dbReference type="RefSeq" id="WP_311699401.1">
    <property type="nucleotide sequence ID" value="NZ_JAVREY010000063.1"/>
</dbReference>
<organism evidence="3 4">
    <name type="scientific">Streptomyces gibsoniae</name>
    <dbReference type="NCBI Taxonomy" id="3075529"/>
    <lineage>
        <taxon>Bacteria</taxon>
        <taxon>Bacillati</taxon>
        <taxon>Actinomycetota</taxon>
        <taxon>Actinomycetes</taxon>
        <taxon>Kitasatosporales</taxon>
        <taxon>Streptomycetaceae</taxon>
        <taxon>Streptomyces</taxon>
    </lineage>
</organism>